<accession>X1A6M5</accession>
<dbReference type="Gene3D" id="3.30.450.20">
    <property type="entry name" value="PAS domain"/>
    <property type="match status" value="2"/>
</dbReference>
<evidence type="ECO:0000313" key="8">
    <source>
        <dbReference type="EMBL" id="GAG77805.1"/>
    </source>
</evidence>
<evidence type="ECO:0000259" key="6">
    <source>
        <dbReference type="PROSITE" id="PS50112"/>
    </source>
</evidence>
<evidence type="ECO:0000256" key="2">
    <source>
        <dbReference type="ARBA" id="ARBA00012438"/>
    </source>
</evidence>
<evidence type="ECO:0000256" key="3">
    <source>
        <dbReference type="ARBA" id="ARBA00022553"/>
    </source>
</evidence>
<dbReference type="PROSITE" id="PS50113">
    <property type="entry name" value="PAC"/>
    <property type="match status" value="2"/>
</dbReference>
<feature type="domain" description="PAS" evidence="6">
    <location>
        <begin position="121"/>
        <end position="196"/>
    </location>
</feature>
<keyword evidence="4" id="KW-0808">Transferase</keyword>
<feature type="domain" description="PAS" evidence="6">
    <location>
        <begin position="1"/>
        <end position="70"/>
    </location>
</feature>
<dbReference type="EMBL" id="BART01012177">
    <property type="protein sequence ID" value="GAG77805.1"/>
    <property type="molecule type" value="Genomic_DNA"/>
</dbReference>
<dbReference type="Pfam" id="PF08447">
    <property type="entry name" value="PAS_3"/>
    <property type="match status" value="1"/>
</dbReference>
<dbReference type="SMART" id="SM00086">
    <property type="entry name" value="PAC"/>
    <property type="match status" value="2"/>
</dbReference>
<comment type="catalytic activity">
    <reaction evidence="1">
        <text>ATP + protein L-histidine = ADP + protein N-phospho-L-histidine.</text>
        <dbReference type="EC" id="2.7.13.3"/>
    </reaction>
</comment>
<evidence type="ECO:0000259" key="7">
    <source>
        <dbReference type="PROSITE" id="PS50113"/>
    </source>
</evidence>
<organism evidence="8">
    <name type="scientific">marine sediment metagenome</name>
    <dbReference type="NCBI Taxonomy" id="412755"/>
    <lineage>
        <taxon>unclassified sequences</taxon>
        <taxon>metagenomes</taxon>
        <taxon>ecological metagenomes</taxon>
    </lineage>
</organism>
<dbReference type="AlphaFoldDB" id="X1A6M5"/>
<dbReference type="GO" id="GO:0004673">
    <property type="term" value="F:protein histidine kinase activity"/>
    <property type="evidence" value="ECO:0007669"/>
    <property type="project" value="UniProtKB-EC"/>
</dbReference>
<dbReference type="InterPro" id="IPR001610">
    <property type="entry name" value="PAC"/>
</dbReference>
<dbReference type="SUPFAM" id="SSF55785">
    <property type="entry name" value="PYP-like sensor domain (PAS domain)"/>
    <property type="match status" value="2"/>
</dbReference>
<feature type="domain" description="PAC" evidence="7">
    <location>
        <begin position="72"/>
        <end position="124"/>
    </location>
</feature>
<feature type="non-terminal residue" evidence="8">
    <location>
        <position position="1"/>
    </location>
</feature>
<dbReference type="InterPro" id="IPR000014">
    <property type="entry name" value="PAS"/>
</dbReference>
<dbReference type="CDD" id="cd00130">
    <property type="entry name" value="PAS"/>
    <property type="match status" value="2"/>
</dbReference>
<dbReference type="NCBIfam" id="TIGR00229">
    <property type="entry name" value="sensory_box"/>
    <property type="match status" value="2"/>
</dbReference>
<dbReference type="InterPro" id="IPR035965">
    <property type="entry name" value="PAS-like_dom_sf"/>
</dbReference>
<dbReference type="InterPro" id="IPR013655">
    <property type="entry name" value="PAS_fold_3"/>
</dbReference>
<evidence type="ECO:0000256" key="5">
    <source>
        <dbReference type="ARBA" id="ARBA00022777"/>
    </source>
</evidence>
<dbReference type="Pfam" id="PF13426">
    <property type="entry name" value="PAS_9"/>
    <property type="match status" value="1"/>
</dbReference>
<name>X1A6M5_9ZZZZ</name>
<sequence>KILASSGPAVIYTAKPYGDFGATFISENVKDLTGFEPEEFTNNTEIWINNVHPEDKDLVLSRLSNISHEKSLGYEYRFKFKDGIYHWMRDESKLIVDDKGAPVELIGSWSDITWSKKSEERLQYQAKLVENVSDAIISTDLNFKIITWNKAAESIYGWKAEEIIGKKVMETITIEYPYDDPNSVVKQIFEEGFWKGEVIQPRKDGTRLNMLASISLIKDITGTPIGVVSINHDITDIKKAEKKFEIQK</sequence>
<feature type="domain" description="PAC" evidence="7">
    <location>
        <begin position="194"/>
        <end position="246"/>
    </location>
</feature>
<keyword evidence="5" id="KW-0418">Kinase</keyword>
<keyword evidence="3" id="KW-0597">Phosphoprotein</keyword>
<dbReference type="InterPro" id="IPR000700">
    <property type="entry name" value="PAS-assoc_C"/>
</dbReference>
<proteinExistence type="predicted"/>
<dbReference type="InterPro" id="IPR052162">
    <property type="entry name" value="Sensor_kinase/Photoreceptor"/>
</dbReference>
<reference evidence="8" key="1">
    <citation type="journal article" date="2014" name="Front. Microbiol.">
        <title>High frequency of phylogenetically diverse reductive dehalogenase-homologous genes in deep subseafloor sedimentary metagenomes.</title>
        <authorList>
            <person name="Kawai M."/>
            <person name="Futagami T."/>
            <person name="Toyoda A."/>
            <person name="Takaki Y."/>
            <person name="Nishi S."/>
            <person name="Hori S."/>
            <person name="Arai W."/>
            <person name="Tsubouchi T."/>
            <person name="Morono Y."/>
            <person name="Uchiyama I."/>
            <person name="Ito T."/>
            <person name="Fujiyama A."/>
            <person name="Inagaki F."/>
            <person name="Takami H."/>
        </authorList>
    </citation>
    <scope>NUCLEOTIDE SEQUENCE</scope>
    <source>
        <strain evidence="8">Expedition CK06-06</strain>
    </source>
</reference>
<dbReference type="EC" id="2.7.13.3" evidence="2"/>
<dbReference type="PANTHER" id="PTHR43304:SF1">
    <property type="entry name" value="PAC DOMAIN-CONTAINING PROTEIN"/>
    <property type="match status" value="1"/>
</dbReference>
<evidence type="ECO:0000256" key="4">
    <source>
        <dbReference type="ARBA" id="ARBA00022679"/>
    </source>
</evidence>
<evidence type="ECO:0000256" key="1">
    <source>
        <dbReference type="ARBA" id="ARBA00000085"/>
    </source>
</evidence>
<dbReference type="PANTHER" id="PTHR43304">
    <property type="entry name" value="PHYTOCHROME-LIKE PROTEIN CPH1"/>
    <property type="match status" value="1"/>
</dbReference>
<dbReference type="PROSITE" id="PS50112">
    <property type="entry name" value="PAS"/>
    <property type="match status" value="2"/>
</dbReference>
<dbReference type="SMART" id="SM00091">
    <property type="entry name" value="PAS"/>
    <property type="match status" value="2"/>
</dbReference>
<gene>
    <name evidence="8" type="ORF">S01H4_25554</name>
</gene>
<comment type="caution">
    <text evidence="8">The sequence shown here is derived from an EMBL/GenBank/DDBJ whole genome shotgun (WGS) entry which is preliminary data.</text>
</comment>
<protein>
    <recommendedName>
        <fullName evidence="2">histidine kinase</fullName>
        <ecNumber evidence="2">2.7.13.3</ecNumber>
    </recommendedName>
</protein>